<reference evidence="1 2" key="1">
    <citation type="submission" date="2018-08" db="EMBL/GenBank/DDBJ databases">
        <title>Recombination of ecologically and evolutionarily significant loci maintains genetic cohesion in the Pseudomonas syringae species complex.</title>
        <authorList>
            <person name="Dillon M."/>
            <person name="Thakur S."/>
            <person name="Almeida R.N.D."/>
            <person name="Weir B.S."/>
            <person name="Guttman D.S."/>
        </authorList>
    </citation>
    <scope>NUCLEOTIDE SEQUENCE [LARGE SCALE GENOMIC DNA]</scope>
    <source>
        <strain evidence="1 2">ICMP 4332</strain>
    </source>
</reference>
<evidence type="ECO:0000313" key="2">
    <source>
        <dbReference type="Proteomes" id="UP000279057"/>
    </source>
</evidence>
<gene>
    <name evidence="1" type="ORF">ALQ74_102635</name>
</gene>
<evidence type="ECO:0000313" key="1">
    <source>
        <dbReference type="EMBL" id="RMM61786.1"/>
    </source>
</evidence>
<accession>A0A3M4N1T9</accession>
<dbReference type="AlphaFoldDB" id="A0A3M4N1T9"/>
<comment type="caution">
    <text evidence="1">The sequence shown here is derived from an EMBL/GenBank/DDBJ whole genome shotgun (WGS) entry which is preliminary data.</text>
</comment>
<dbReference type="EMBL" id="RBOM01000222">
    <property type="protein sequence ID" value="RMM61786.1"/>
    <property type="molecule type" value="Genomic_DNA"/>
</dbReference>
<proteinExistence type="predicted"/>
<protein>
    <submittedName>
        <fullName evidence="1">Uncharacterized protein</fullName>
    </submittedName>
</protein>
<sequence>MFAIKHSDTTEIMFDYPVKKSGRTSGIGIVHVYDFEDFHAY</sequence>
<dbReference type="Proteomes" id="UP000279057">
    <property type="component" value="Unassembled WGS sequence"/>
</dbReference>
<organism evidence="1 2">
    <name type="scientific">Pseudomonas savastanoi pv. glycinea</name>
    <name type="common">Pseudomonas syringae pv. glycinea</name>
    <dbReference type="NCBI Taxonomy" id="318"/>
    <lineage>
        <taxon>Bacteria</taxon>
        <taxon>Pseudomonadati</taxon>
        <taxon>Pseudomonadota</taxon>
        <taxon>Gammaproteobacteria</taxon>
        <taxon>Pseudomonadales</taxon>
        <taxon>Pseudomonadaceae</taxon>
        <taxon>Pseudomonas</taxon>
    </lineage>
</organism>
<name>A0A3M4N1T9_PSESG</name>